<feature type="region of interest" description="Disordered" evidence="4">
    <location>
        <begin position="93"/>
        <end position="142"/>
    </location>
</feature>
<dbReference type="PANTHER" id="PTHR12940:SF0">
    <property type="entry name" value="SPLICING FACTOR ESS-2 HOMOLOG"/>
    <property type="match status" value="1"/>
</dbReference>
<evidence type="ECO:0000256" key="3">
    <source>
        <dbReference type="ARBA" id="ARBA00023242"/>
    </source>
</evidence>
<evidence type="ECO:0000256" key="2">
    <source>
        <dbReference type="ARBA" id="ARBA00009072"/>
    </source>
</evidence>
<feature type="region of interest" description="Disordered" evidence="4">
    <location>
        <begin position="1"/>
        <end position="39"/>
    </location>
</feature>
<organism evidence="5 6">
    <name type="scientific">Arthrobotrys musiformis</name>
    <dbReference type="NCBI Taxonomy" id="47236"/>
    <lineage>
        <taxon>Eukaryota</taxon>
        <taxon>Fungi</taxon>
        <taxon>Dikarya</taxon>
        <taxon>Ascomycota</taxon>
        <taxon>Pezizomycotina</taxon>
        <taxon>Orbiliomycetes</taxon>
        <taxon>Orbiliales</taxon>
        <taxon>Orbiliaceae</taxon>
        <taxon>Arthrobotrys</taxon>
    </lineage>
</organism>
<comment type="caution">
    <text evidence="5">The sequence shown here is derived from an EMBL/GenBank/DDBJ whole genome shotgun (WGS) entry which is preliminary data.</text>
</comment>
<keyword evidence="6" id="KW-1185">Reference proteome</keyword>
<dbReference type="Pfam" id="PF09751">
    <property type="entry name" value="Es2"/>
    <property type="match status" value="1"/>
</dbReference>
<keyword evidence="3" id="KW-0539">Nucleus</keyword>
<dbReference type="AlphaFoldDB" id="A0AAV9W4I4"/>
<gene>
    <name evidence="5" type="ORF">TWF481_009688</name>
</gene>
<dbReference type="Proteomes" id="UP001370758">
    <property type="component" value="Unassembled WGS sequence"/>
</dbReference>
<dbReference type="InterPro" id="IPR019148">
    <property type="entry name" value="Nuclear_protein_DGCR14_ESS-2"/>
</dbReference>
<proteinExistence type="inferred from homology"/>
<evidence type="ECO:0000256" key="4">
    <source>
        <dbReference type="SAM" id="MobiDB-lite"/>
    </source>
</evidence>
<sequence length="477" mass="52412">MADYSSSAQSQSQALVRRSTDMELMPPPTTKRIKRPPKVLDEDSYTTAISDIIARDFFPGLTEAKHQEEYLDALASNDKEWIASAGRKLSEVMTGSRVRHRHSTPSLRSSAMDATPSARGFDTPMSTRDDMSVITSSSSSNPMKKTYEDKLSLDNFQAKYTSEDNASFNDLLDDQNQKRRDEYGWLWRGNTISKPSVIAERERQKLLKEKEEREGVDKTKLLVYQDDKPAMPETWKVNPRNGLMFTPANLDDGMLDPDLNPATNTESRAAPKSISHTNTRMPAPREANNTVPPSPSVSAIRDAIAGKPRYSASDASVVGGSETPRVNGYSFVDDAPSPSPSELGLPPMTWGTVDDLLPTVESSPSLFKINEQPRRERTLHRMVDKVAKSKRASAKMVIPGTPGGSVAGTPVGTARRLRTLGNMTPAAKGLLGKIGTGRSDSVFGGTGGKDKTDLRYRWTPTPRADRKADATPLIKRK</sequence>
<feature type="compositionally biased region" description="Low complexity" evidence="4">
    <location>
        <begin position="1"/>
        <end position="14"/>
    </location>
</feature>
<comment type="similarity">
    <text evidence="2">Belongs to the ESS2 family.</text>
</comment>
<protein>
    <recommendedName>
        <fullName evidence="7">DGCR14</fullName>
    </recommendedName>
</protein>
<feature type="region of interest" description="Disordered" evidence="4">
    <location>
        <begin position="248"/>
        <end position="297"/>
    </location>
</feature>
<evidence type="ECO:0008006" key="7">
    <source>
        <dbReference type="Google" id="ProtNLM"/>
    </source>
</evidence>
<evidence type="ECO:0000256" key="1">
    <source>
        <dbReference type="ARBA" id="ARBA00004123"/>
    </source>
</evidence>
<reference evidence="5 6" key="1">
    <citation type="submission" date="2023-08" db="EMBL/GenBank/DDBJ databases">
        <authorList>
            <person name="Palmer J.M."/>
        </authorList>
    </citation>
    <scope>NUCLEOTIDE SEQUENCE [LARGE SCALE GENOMIC DNA]</scope>
    <source>
        <strain evidence="5 6">TWF481</strain>
    </source>
</reference>
<accession>A0AAV9W4I4</accession>
<feature type="region of interest" description="Disordered" evidence="4">
    <location>
        <begin position="386"/>
        <end position="411"/>
    </location>
</feature>
<dbReference type="EMBL" id="JAVHJL010000006">
    <property type="protein sequence ID" value="KAK6501869.1"/>
    <property type="molecule type" value="Genomic_DNA"/>
</dbReference>
<dbReference type="GO" id="GO:0071013">
    <property type="term" value="C:catalytic step 2 spliceosome"/>
    <property type="evidence" value="ECO:0007669"/>
    <property type="project" value="TreeGrafter"/>
</dbReference>
<feature type="region of interest" description="Disordered" evidence="4">
    <location>
        <begin position="427"/>
        <end position="477"/>
    </location>
</feature>
<dbReference type="PANTHER" id="PTHR12940">
    <property type="entry name" value="ES-2 PROTEIN - RELATED"/>
    <property type="match status" value="1"/>
</dbReference>
<evidence type="ECO:0000313" key="6">
    <source>
        <dbReference type="Proteomes" id="UP001370758"/>
    </source>
</evidence>
<name>A0AAV9W4I4_9PEZI</name>
<evidence type="ECO:0000313" key="5">
    <source>
        <dbReference type="EMBL" id="KAK6501869.1"/>
    </source>
</evidence>
<comment type="subcellular location">
    <subcellularLocation>
        <location evidence="1">Nucleus</location>
    </subcellularLocation>
</comment>